<gene>
    <name evidence="1" type="ORF">RM50_16235</name>
</gene>
<evidence type="ECO:0000313" key="2">
    <source>
        <dbReference type="Proteomes" id="UP000031196"/>
    </source>
</evidence>
<dbReference type="Gene3D" id="3.40.50.1000">
    <property type="entry name" value="HAD superfamily/HAD-like"/>
    <property type="match status" value="1"/>
</dbReference>
<dbReference type="PANTHER" id="PTHR43434">
    <property type="entry name" value="PHOSPHOGLYCOLATE PHOSPHATASE"/>
    <property type="match status" value="1"/>
</dbReference>
<dbReference type="SFLD" id="SFLDG01129">
    <property type="entry name" value="C1.5:_HAD__Beta-PGM__Phosphata"/>
    <property type="match status" value="1"/>
</dbReference>
<dbReference type="SFLD" id="SFLDS00003">
    <property type="entry name" value="Haloacid_Dehalogenase"/>
    <property type="match status" value="1"/>
</dbReference>
<dbReference type="GO" id="GO:0005829">
    <property type="term" value="C:cytosol"/>
    <property type="evidence" value="ECO:0007669"/>
    <property type="project" value="TreeGrafter"/>
</dbReference>
<evidence type="ECO:0000313" key="1">
    <source>
        <dbReference type="EMBL" id="KIC65419.1"/>
    </source>
</evidence>
<dbReference type="InterPro" id="IPR050155">
    <property type="entry name" value="HAD-like_hydrolase_sf"/>
</dbReference>
<dbReference type="Pfam" id="PF13419">
    <property type="entry name" value="HAD_2"/>
    <property type="match status" value="1"/>
</dbReference>
<dbReference type="InterPro" id="IPR041492">
    <property type="entry name" value="HAD_2"/>
</dbReference>
<dbReference type="OrthoDB" id="9776368at2"/>
<dbReference type="AlphaFoldDB" id="A0A0B4CW61"/>
<dbReference type="EMBL" id="JWTB01000032">
    <property type="protein sequence ID" value="KIC65419.1"/>
    <property type="molecule type" value="Genomic_DNA"/>
</dbReference>
<dbReference type="InterPro" id="IPR036412">
    <property type="entry name" value="HAD-like_sf"/>
</dbReference>
<protein>
    <submittedName>
        <fullName evidence="1">Haloacid dehalogenase</fullName>
    </submittedName>
</protein>
<organism evidence="1 2">
    <name type="scientific">Pseudarthrobacter phenanthrenivorans</name>
    <name type="common">Arthrobacter phenanthrenivorans</name>
    <dbReference type="NCBI Taxonomy" id="361575"/>
    <lineage>
        <taxon>Bacteria</taxon>
        <taxon>Bacillati</taxon>
        <taxon>Actinomycetota</taxon>
        <taxon>Actinomycetes</taxon>
        <taxon>Micrococcales</taxon>
        <taxon>Micrococcaceae</taxon>
        <taxon>Pseudarthrobacter</taxon>
    </lineage>
</organism>
<dbReference type="SUPFAM" id="SSF56784">
    <property type="entry name" value="HAD-like"/>
    <property type="match status" value="1"/>
</dbReference>
<dbReference type="InterPro" id="IPR023198">
    <property type="entry name" value="PGP-like_dom2"/>
</dbReference>
<dbReference type="PANTHER" id="PTHR43434:SF20">
    <property type="entry name" value="5'-NUCLEOTIDASE"/>
    <property type="match status" value="1"/>
</dbReference>
<comment type="caution">
    <text evidence="1">The sequence shown here is derived from an EMBL/GenBank/DDBJ whole genome shotgun (WGS) entry which is preliminary data.</text>
</comment>
<dbReference type="GO" id="GO:0004713">
    <property type="term" value="F:protein tyrosine kinase activity"/>
    <property type="evidence" value="ECO:0007669"/>
    <property type="project" value="TreeGrafter"/>
</dbReference>
<name>A0A0B4CW61_PSEPS</name>
<dbReference type="InterPro" id="IPR023214">
    <property type="entry name" value="HAD_sf"/>
</dbReference>
<sequence length="238" mass="24618">MTSTTVPVIFDLDGTLVDPAGGITEGIASALRELGLPVPGQELLDAMIGPKLSDSLLNVAKVPADQLGEVVRRYREYYVATGIGQSRLYPGIRDILESFAAAGHPVAVATQKPQRLAHKVLAHHGIDGFFQGIHGSADDETAVEGVPLGKTQIIAAALRDLDTQHAIMVGDRAQDVAGAIANGLDCIGVSWGFAPEGELEEAGSVAVVTTGEELVAVIGRLQAIHAAAMSGVSNDGNV</sequence>
<dbReference type="Proteomes" id="UP000031196">
    <property type="component" value="Unassembled WGS sequence"/>
</dbReference>
<accession>A0A0B4CW61</accession>
<reference evidence="1 2" key="1">
    <citation type="submission" date="2014-12" db="EMBL/GenBank/DDBJ databases">
        <title>Genome sequencing of Arthrobacter phenanthrenivorans SWC37.</title>
        <authorList>
            <person name="Tan P.W."/>
            <person name="Chan K.-G."/>
        </authorList>
    </citation>
    <scope>NUCLEOTIDE SEQUENCE [LARGE SCALE GENOMIC DNA]</scope>
    <source>
        <strain evidence="1 2">SWC37</strain>
    </source>
</reference>
<dbReference type="Gene3D" id="1.10.150.240">
    <property type="entry name" value="Putative phosphatase, domain 2"/>
    <property type="match status" value="1"/>
</dbReference>
<proteinExistence type="predicted"/>
<dbReference type="RefSeq" id="WP_043454793.1">
    <property type="nucleotide sequence ID" value="NZ_JBFBKS010000002.1"/>
</dbReference>